<protein>
    <submittedName>
        <fullName evidence="6">Terpene synthase, metal-binding domain</fullName>
    </submittedName>
</protein>
<accession>A0AAN8UPH0</accession>
<evidence type="ECO:0000259" key="4">
    <source>
        <dbReference type="Pfam" id="PF01397"/>
    </source>
</evidence>
<dbReference type="SUPFAM" id="SSF48239">
    <property type="entry name" value="Terpenoid cyclases/Protein prenyltransferases"/>
    <property type="match status" value="1"/>
</dbReference>
<keyword evidence="3" id="KW-0456">Lyase</keyword>
<dbReference type="SUPFAM" id="SSF48576">
    <property type="entry name" value="Terpenoid synthases"/>
    <property type="match status" value="1"/>
</dbReference>
<dbReference type="EMBL" id="JBAMMX010000021">
    <property type="protein sequence ID" value="KAK6919420.1"/>
    <property type="molecule type" value="Genomic_DNA"/>
</dbReference>
<evidence type="ECO:0000313" key="7">
    <source>
        <dbReference type="Proteomes" id="UP001370490"/>
    </source>
</evidence>
<dbReference type="InterPro" id="IPR005630">
    <property type="entry name" value="Terpene_synthase_metal-bd"/>
</dbReference>
<keyword evidence="2" id="KW-0460">Magnesium</keyword>
<dbReference type="FunFam" id="1.10.600.10:FF:000007">
    <property type="entry name" value="Isoprene synthase, chloroplastic"/>
    <property type="match status" value="1"/>
</dbReference>
<dbReference type="InterPro" id="IPR050148">
    <property type="entry name" value="Terpene_synthase-like"/>
</dbReference>
<evidence type="ECO:0000256" key="2">
    <source>
        <dbReference type="ARBA" id="ARBA00022842"/>
    </source>
</evidence>
<dbReference type="SFLD" id="SFLDG01019">
    <property type="entry name" value="Terpene_Cyclase_Like_1_C_Termi"/>
    <property type="match status" value="1"/>
</dbReference>
<evidence type="ECO:0000256" key="1">
    <source>
        <dbReference type="ARBA" id="ARBA00022723"/>
    </source>
</evidence>
<dbReference type="GO" id="GO:0000287">
    <property type="term" value="F:magnesium ion binding"/>
    <property type="evidence" value="ECO:0007669"/>
    <property type="project" value="InterPro"/>
</dbReference>
<keyword evidence="1" id="KW-0479">Metal-binding</keyword>
<dbReference type="AlphaFoldDB" id="A0AAN8UPH0"/>
<dbReference type="PANTHER" id="PTHR31225:SF98">
    <property type="entry name" value="TERPENE SYNTHASE 9-RELATED"/>
    <property type="match status" value="1"/>
</dbReference>
<dbReference type="PANTHER" id="PTHR31225">
    <property type="entry name" value="OS04G0344100 PROTEIN-RELATED"/>
    <property type="match status" value="1"/>
</dbReference>
<sequence>MSSNMTISKGRRSANYHPSIWDPEIIDRFTTSYTYEIYGNQFEDLKENARRLLTSTKDSSTRSKLVDLMQRLGVAYHFEEEIKEAISPSCLHIEDDHDLYTTALHFRLLRERGHFVSTDVFDKFKKDGKFMERLNRDVKGLLSLYEASYLMTVGEDDLEEARYFSLKHLKSSMEDTEESLDIPLHWRMPRLEARNFINVYRRDPMNIPLLLHLAHLDFNLVQSQLQEELKELTRSINYLETLDKFFWNCLTRWWKALNFKETVSFARDRLMENYLWALGVNFEPKFSQFRIVLTKFVCILSVIDDLYDVYGSINELEKFTDAISRWDTKAMDGLPECMKICLTTMIDFANELANLIQSKNDFNALPYLKEAWLNLCKSYLVEARWFSMGYTPKLSEYLENAWTSVGGPAAMVHAYLVMVCTIDISTLNCLRHDSKLLYWSSLIARLSDDLGTSQAEIERGDVAKSIQCYMKEKGASEDEARDYIKNLIAYSWKKMNEDIILSKSLPKPLVNMILNMARTAQCIFQYGDGIGTSEGVTRDRLISLIVKPISI</sequence>
<feature type="domain" description="Terpene synthase N-terminal" evidence="4">
    <location>
        <begin position="22"/>
        <end position="178"/>
    </location>
</feature>
<gene>
    <name evidence="6" type="ORF">RJ641_015324</name>
</gene>
<dbReference type="Gene3D" id="1.10.600.10">
    <property type="entry name" value="Farnesyl Diphosphate Synthase"/>
    <property type="match status" value="1"/>
</dbReference>
<dbReference type="InterPro" id="IPR044814">
    <property type="entry name" value="Terpene_cyclase_plant_C1"/>
</dbReference>
<evidence type="ECO:0000313" key="6">
    <source>
        <dbReference type="EMBL" id="KAK6919420.1"/>
    </source>
</evidence>
<dbReference type="InterPro" id="IPR008949">
    <property type="entry name" value="Isoprenoid_synthase_dom_sf"/>
</dbReference>
<comment type="caution">
    <text evidence="6">The sequence shown here is derived from an EMBL/GenBank/DDBJ whole genome shotgun (WGS) entry which is preliminary data.</text>
</comment>
<dbReference type="GO" id="GO:0016102">
    <property type="term" value="P:diterpenoid biosynthetic process"/>
    <property type="evidence" value="ECO:0007669"/>
    <property type="project" value="InterPro"/>
</dbReference>
<proteinExistence type="predicted"/>
<dbReference type="Proteomes" id="UP001370490">
    <property type="component" value="Unassembled WGS sequence"/>
</dbReference>
<reference evidence="6 7" key="1">
    <citation type="submission" date="2023-12" db="EMBL/GenBank/DDBJ databases">
        <title>A high-quality genome assembly for Dillenia turbinata (Dilleniales).</title>
        <authorList>
            <person name="Chanderbali A."/>
        </authorList>
    </citation>
    <scope>NUCLEOTIDE SEQUENCE [LARGE SCALE GENOMIC DNA]</scope>
    <source>
        <strain evidence="6">LSX21</strain>
        <tissue evidence="6">Leaf</tissue>
    </source>
</reference>
<feature type="domain" description="Terpene synthase metal-binding" evidence="5">
    <location>
        <begin position="255"/>
        <end position="494"/>
    </location>
</feature>
<keyword evidence="7" id="KW-1185">Reference proteome</keyword>
<dbReference type="Pfam" id="PF01397">
    <property type="entry name" value="Terpene_synth"/>
    <property type="match status" value="1"/>
</dbReference>
<dbReference type="Pfam" id="PF03936">
    <property type="entry name" value="Terpene_synth_C"/>
    <property type="match status" value="1"/>
</dbReference>
<evidence type="ECO:0000259" key="5">
    <source>
        <dbReference type="Pfam" id="PF03936"/>
    </source>
</evidence>
<evidence type="ECO:0000256" key="3">
    <source>
        <dbReference type="ARBA" id="ARBA00023239"/>
    </source>
</evidence>
<dbReference type="InterPro" id="IPR036965">
    <property type="entry name" value="Terpene_synth_N_sf"/>
</dbReference>
<dbReference type="InterPro" id="IPR034741">
    <property type="entry name" value="Terpene_cyclase-like_1_C"/>
</dbReference>
<dbReference type="InterPro" id="IPR008930">
    <property type="entry name" value="Terpenoid_cyclase/PrenylTrfase"/>
</dbReference>
<dbReference type="SFLD" id="SFLDS00005">
    <property type="entry name" value="Isoprenoid_Synthase_Type_I"/>
    <property type="match status" value="1"/>
</dbReference>
<organism evidence="6 7">
    <name type="scientific">Dillenia turbinata</name>
    <dbReference type="NCBI Taxonomy" id="194707"/>
    <lineage>
        <taxon>Eukaryota</taxon>
        <taxon>Viridiplantae</taxon>
        <taxon>Streptophyta</taxon>
        <taxon>Embryophyta</taxon>
        <taxon>Tracheophyta</taxon>
        <taxon>Spermatophyta</taxon>
        <taxon>Magnoliopsida</taxon>
        <taxon>eudicotyledons</taxon>
        <taxon>Gunneridae</taxon>
        <taxon>Pentapetalae</taxon>
        <taxon>Dilleniales</taxon>
        <taxon>Dilleniaceae</taxon>
        <taxon>Dillenia</taxon>
    </lineage>
</organism>
<dbReference type="InterPro" id="IPR001906">
    <property type="entry name" value="Terpene_synth_N"/>
</dbReference>
<dbReference type="GO" id="GO:0010333">
    <property type="term" value="F:terpene synthase activity"/>
    <property type="evidence" value="ECO:0007669"/>
    <property type="project" value="InterPro"/>
</dbReference>
<dbReference type="CDD" id="cd00684">
    <property type="entry name" value="Terpene_cyclase_plant_C1"/>
    <property type="match status" value="1"/>
</dbReference>
<dbReference type="Gene3D" id="1.50.10.130">
    <property type="entry name" value="Terpene synthase, N-terminal domain"/>
    <property type="match status" value="1"/>
</dbReference>
<name>A0AAN8UPH0_9MAGN</name>